<dbReference type="Proteomes" id="UP000823872">
    <property type="component" value="Chromosome F1"/>
</dbReference>
<dbReference type="Ensembl" id="ENSFCTT00005018308.1">
    <property type="protein sequence ID" value="ENSFCTP00005012242.1"/>
    <property type="gene ID" value="ENSFCTG00005006577.1"/>
</dbReference>
<dbReference type="PANTHER" id="PTHR11071">
    <property type="entry name" value="PEPTIDYL-PROLYL CIS-TRANS ISOMERASE"/>
    <property type="match status" value="1"/>
</dbReference>
<feature type="region of interest" description="Disordered" evidence="2">
    <location>
        <begin position="160"/>
        <end position="185"/>
    </location>
</feature>
<evidence type="ECO:0000256" key="1">
    <source>
        <dbReference type="RuleBase" id="RU363019"/>
    </source>
</evidence>
<keyword evidence="1" id="KW-0697">Rotamase</keyword>
<dbReference type="PROSITE" id="PS00059">
    <property type="entry name" value="ADH_ZINC"/>
    <property type="match status" value="1"/>
</dbReference>
<protein>
    <recommendedName>
        <fullName evidence="1">Peptidyl-prolyl cis-trans isomerase</fullName>
        <shortName evidence="1">PPIase</shortName>
        <ecNumber evidence="1">5.2.1.8</ecNumber>
    </recommendedName>
</protein>
<dbReference type="EC" id="5.2.1.8" evidence="1"/>
<keyword evidence="5" id="KW-1185">Reference proteome</keyword>
<sequence length="185" mass="20368">GDSERLALQTTPPGNRPCPPAMVNVTLFFNIVVVDSEPLGRVSFELFADKFPKTAENFHALSTTEKGFGFKASCCHRIILGSMCQGGDVTRHNGTGGQSIYGEKSDDENFIPKHTGPGILSVANAGPNTNGSVFHPHRQVRVVGRQAHRVWQYDRGHERRGSHECFGSRSRKKMTSADRGQIEYI</sequence>
<dbReference type="InterPro" id="IPR002130">
    <property type="entry name" value="Cyclophilin-type_PPIase_dom"/>
</dbReference>
<comment type="function">
    <text evidence="1">PPIases accelerate the folding of proteins. It catalyzes the cis-trans isomerization of proline imidic peptide bonds in oligopeptides.</text>
</comment>
<reference evidence="4 5" key="1">
    <citation type="submission" date="2021-02" db="EMBL/GenBank/DDBJ databases">
        <title>Safari Cat Assemblies.</title>
        <authorList>
            <person name="Bredemeyer K.R."/>
            <person name="Murphy W.J."/>
        </authorList>
    </citation>
    <scope>NUCLEOTIDE SEQUENCE [LARGE SCALE GENOMIC DNA]</scope>
</reference>
<feature type="domain" description="PPIase cyclophilin-type" evidence="3">
    <location>
        <begin position="29"/>
        <end position="185"/>
    </location>
</feature>
<accession>A0ABI7WQD5</accession>
<dbReference type="Gene3D" id="2.40.100.10">
    <property type="entry name" value="Cyclophilin-like"/>
    <property type="match status" value="1"/>
</dbReference>
<dbReference type="InterPro" id="IPR029000">
    <property type="entry name" value="Cyclophilin-like_dom_sf"/>
</dbReference>
<dbReference type="PANTHER" id="PTHR11071:SF532">
    <property type="entry name" value="PEPTIDYL-PROLYL CIS-TRANS ISOMERASE"/>
    <property type="match status" value="1"/>
</dbReference>
<evidence type="ECO:0000313" key="5">
    <source>
        <dbReference type="Proteomes" id="UP000823872"/>
    </source>
</evidence>
<dbReference type="InterPro" id="IPR002328">
    <property type="entry name" value="ADH_Zn_CS"/>
</dbReference>
<dbReference type="Pfam" id="PF00160">
    <property type="entry name" value="Pro_isomerase"/>
    <property type="match status" value="1"/>
</dbReference>
<organism evidence="4 5">
    <name type="scientific">Felis catus</name>
    <name type="common">Cat</name>
    <name type="synonym">Felis silvestris catus</name>
    <dbReference type="NCBI Taxonomy" id="9685"/>
    <lineage>
        <taxon>Eukaryota</taxon>
        <taxon>Metazoa</taxon>
        <taxon>Chordata</taxon>
        <taxon>Craniata</taxon>
        <taxon>Vertebrata</taxon>
        <taxon>Euteleostomi</taxon>
        <taxon>Mammalia</taxon>
        <taxon>Eutheria</taxon>
        <taxon>Laurasiatheria</taxon>
        <taxon>Carnivora</taxon>
        <taxon>Feliformia</taxon>
        <taxon>Felidae</taxon>
        <taxon>Felinae</taxon>
        <taxon>Felis</taxon>
    </lineage>
</organism>
<evidence type="ECO:0000256" key="2">
    <source>
        <dbReference type="SAM" id="MobiDB-lite"/>
    </source>
</evidence>
<reference evidence="4" key="3">
    <citation type="submission" date="2025-09" db="UniProtKB">
        <authorList>
            <consortium name="Ensembl"/>
        </authorList>
    </citation>
    <scope>IDENTIFICATION</scope>
    <source>
        <strain evidence="4">breed Abyssinian</strain>
    </source>
</reference>
<proteinExistence type="inferred from homology"/>
<reference evidence="4" key="2">
    <citation type="submission" date="2025-08" db="UniProtKB">
        <authorList>
            <consortium name="Ensembl"/>
        </authorList>
    </citation>
    <scope>IDENTIFICATION</scope>
    <source>
        <strain evidence="4">breed Abyssinian</strain>
    </source>
</reference>
<evidence type="ECO:0000313" key="4">
    <source>
        <dbReference type="Ensembl" id="ENSFCTP00005012242.1"/>
    </source>
</evidence>
<keyword evidence="1" id="KW-0413">Isomerase</keyword>
<dbReference type="PRINTS" id="PR00153">
    <property type="entry name" value="CSAPPISMRASE"/>
</dbReference>
<comment type="similarity">
    <text evidence="1">Belongs to the cyclophilin-type PPIase family.</text>
</comment>
<dbReference type="GeneTree" id="ENSGT00950000183087"/>
<comment type="catalytic activity">
    <reaction evidence="1">
        <text>[protein]-peptidylproline (omega=180) = [protein]-peptidylproline (omega=0)</text>
        <dbReference type="Rhea" id="RHEA:16237"/>
        <dbReference type="Rhea" id="RHEA-COMP:10747"/>
        <dbReference type="Rhea" id="RHEA-COMP:10748"/>
        <dbReference type="ChEBI" id="CHEBI:83833"/>
        <dbReference type="ChEBI" id="CHEBI:83834"/>
        <dbReference type="EC" id="5.2.1.8"/>
    </reaction>
</comment>
<dbReference type="PROSITE" id="PS50072">
    <property type="entry name" value="CSA_PPIASE_2"/>
    <property type="match status" value="1"/>
</dbReference>
<evidence type="ECO:0000259" key="3">
    <source>
        <dbReference type="PROSITE" id="PS50072"/>
    </source>
</evidence>
<name>A0ABI7WQD5_FELCA</name>
<dbReference type="SUPFAM" id="SSF50891">
    <property type="entry name" value="Cyclophilin-like"/>
    <property type="match status" value="1"/>
</dbReference>